<dbReference type="OrthoDB" id="5945798at2759"/>
<dbReference type="EMBL" id="RWGY01000031">
    <property type="protein sequence ID" value="TVU14527.1"/>
    <property type="molecule type" value="Genomic_DNA"/>
</dbReference>
<dbReference type="PANTHER" id="PTHR47780:SF1">
    <property type="entry name" value="PROTEIN SET DOMAIN GROUP 41"/>
    <property type="match status" value="1"/>
</dbReference>
<name>A0A5J9TTI2_9POAL</name>
<feature type="compositionally biased region" description="Polar residues" evidence="1">
    <location>
        <begin position="904"/>
        <end position="926"/>
    </location>
</feature>
<proteinExistence type="predicted"/>
<evidence type="ECO:0000256" key="1">
    <source>
        <dbReference type="SAM" id="MobiDB-lite"/>
    </source>
</evidence>
<feature type="compositionally biased region" description="Polar residues" evidence="1">
    <location>
        <begin position="993"/>
        <end position="1020"/>
    </location>
</feature>
<feature type="region of interest" description="Disordered" evidence="1">
    <location>
        <begin position="712"/>
        <end position="740"/>
    </location>
</feature>
<gene>
    <name evidence="3" type="ORF">EJB05_38002</name>
</gene>
<dbReference type="AlphaFoldDB" id="A0A5J9TTI2"/>
<evidence type="ECO:0000313" key="4">
    <source>
        <dbReference type="Proteomes" id="UP000324897"/>
    </source>
</evidence>
<feature type="region of interest" description="Disordered" evidence="1">
    <location>
        <begin position="813"/>
        <end position="1061"/>
    </location>
</feature>
<feature type="compositionally biased region" description="Polar residues" evidence="1">
    <location>
        <begin position="1050"/>
        <end position="1061"/>
    </location>
</feature>
<organism evidence="3 4">
    <name type="scientific">Eragrostis curvula</name>
    <name type="common">weeping love grass</name>
    <dbReference type="NCBI Taxonomy" id="38414"/>
    <lineage>
        <taxon>Eukaryota</taxon>
        <taxon>Viridiplantae</taxon>
        <taxon>Streptophyta</taxon>
        <taxon>Embryophyta</taxon>
        <taxon>Tracheophyta</taxon>
        <taxon>Spermatophyta</taxon>
        <taxon>Magnoliopsida</taxon>
        <taxon>Liliopsida</taxon>
        <taxon>Poales</taxon>
        <taxon>Poaceae</taxon>
        <taxon>PACMAD clade</taxon>
        <taxon>Chloridoideae</taxon>
        <taxon>Eragrostideae</taxon>
        <taxon>Eragrostidinae</taxon>
        <taxon>Eragrostis</taxon>
    </lineage>
</organism>
<feature type="compositionally biased region" description="Basic and acidic residues" evidence="1">
    <location>
        <begin position="719"/>
        <end position="734"/>
    </location>
</feature>
<dbReference type="InterPro" id="IPR046341">
    <property type="entry name" value="SET_dom_sf"/>
</dbReference>
<dbReference type="Gene3D" id="2.170.270.10">
    <property type="entry name" value="SET domain"/>
    <property type="match status" value="1"/>
</dbReference>
<protein>
    <recommendedName>
        <fullName evidence="2">SET domain-containing protein</fullName>
    </recommendedName>
</protein>
<sequence length="1122" mass="121502">PASLVFVSSLNAAQLATAFCREKGGKKLGGRRCLLVLARLIRLRLPQLSLRLVPPLRRLRSSTNFAMEMRACESINMAEDLTGAIAPYATALHDSFLHSHCSSCFHKLPPQSSCITSCVTCCSVRYCCSDCLSSDSPVHVSSGECCFFVNHLNGASPSCVAEGTSDFRAALRLLYVLEARGLVSSDSIDHSSRIGGLSTSGIEQALEEGDEIAKRILEGSLLMSSARKSRTQASVGLSDGLETLTLWAVITNSVEVQVSEDQAIGIAVYSPSFSWFNHSCFPNASYRFALAPWHDDCTSHKSKSCLVPASRGVAQNALHAQQYEEDCSTHELCKYGPRIVVRCTKPIMKGDEVCISYIDLLQTREARHSDLWLKYKFVCSCKRCTASPESYTDLILNCDARDLRKPDVAATELAVEELNDALQLAISEYTSGDDAKACCDMIESILSKNMMSDLQHEELSRRIFILHPLHYICLSSYMTLASAYRFRVLSLEPGSLHGEKNDDRFRMVKAAAAYSLMLVGTTHRFFVSECSFMIPLSHFLLSAGQAMLFLVESIKGDTNKNVIEGKFTLPPIPASSIKHDSLQYHEFKSTCEAFGKQMLFLSLHSWPFLVQSLPCLQKIKNPIEFSWLGATIFESLHLSEEDYADICAHDPAAFKKGQKNCIFRLAICCITYCKYLASICYGPQHYLTNHAKDLLEVIFSQLEMADEYDRSSYKTSGGIHDEGGYNKTSTDDYGRGTGGFNKSSTDDYGSGAGYKKSSTDEYGSGGVYNKSNTDDYGSGAGYKSSTDEYGSGGAYNKSNTDDYGTGGAYNKSSTDNYGSSGAYNKSNTDDYSSGGANKSNTNDYSSGGANKSNTDDYGSGGAYNKSSTDDYCSGGDYKKSSTDEYGSGGDYKKSSTDEYGSGGTYNKSSTDNYGSGGANKSSTDNYGSGGDYKKSSTDEYGSGGTYNKSGTGNLSSDAYNKSSTDDYSGTSGYNKSSTDDYSGTGGYKKSSTDDYSGTDGNNKSSTDDYNTGSKDSNTSDYGRGDQYKKTGSDNYGGDYKSSGNEAVATRSPTRTATTVGTRSPALTTTVVATISPAPTSTPPGQAGTTPTATRKRRSVCNMWFNVHVVNVDMDYSILSSDL</sequence>
<dbReference type="SUPFAM" id="SSF82199">
    <property type="entry name" value="SET domain"/>
    <property type="match status" value="1"/>
</dbReference>
<dbReference type="CDD" id="cd20071">
    <property type="entry name" value="SET_SMYD"/>
    <property type="match status" value="1"/>
</dbReference>
<reference evidence="3 4" key="1">
    <citation type="journal article" date="2019" name="Sci. Rep.">
        <title>A high-quality genome of Eragrostis curvula grass provides insights into Poaceae evolution and supports new strategies to enhance forage quality.</title>
        <authorList>
            <person name="Carballo J."/>
            <person name="Santos B.A.C.M."/>
            <person name="Zappacosta D."/>
            <person name="Garbus I."/>
            <person name="Selva J.P."/>
            <person name="Gallo C.A."/>
            <person name="Diaz A."/>
            <person name="Albertini E."/>
            <person name="Caccamo M."/>
            <person name="Echenique V."/>
        </authorList>
    </citation>
    <scope>NUCLEOTIDE SEQUENCE [LARGE SCALE GENOMIC DNA]</scope>
    <source>
        <strain evidence="4">cv. Victoria</strain>
        <tissue evidence="3">Leaf</tissue>
    </source>
</reference>
<comment type="caution">
    <text evidence="3">The sequence shown here is derived from an EMBL/GenBank/DDBJ whole genome shotgun (WGS) entry which is preliminary data.</text>
</comment>
<dbReference type="InterPro" id="IPR001214">
    <property type="entry name" value="SET_dom"/>
</dbReference>
<dbReference type="Gramene" id="TVU14527">
    <property type="protein sequence ID" value="TVU14527"/>
    <property type="gene ID" value="EJB05_38002"/>
</dbReference>
<feature type="compositionally biased region" description="Basic and acidic residues" evidence="1">
    <location>
        <begin position="1022"/>
        <end position="1031"/>
    </location>
</feature>
<keyword evidence="4" id="KW-1185">Reference proteome</keyword>
<dbReference type="Proteomes" id="UP000324897">
    <property type="component" value="Unassembled WGS sequence"/>
</dbReference>
<feature type="non-terminal residue" evidence="3">
    <location>
        <position position="1"/>
    </location>
</feature>
<dbReference type="PROSITE" id="PS50280">
    <property type="entry name" value="SET"/>
    <property type="match status" value="1"/>
</dbReference>
<evidence type="ECO:0000313" key="3">
    <source>
        <dbReference type="EMBL" id="TVU14527.1"/>
    </source>
</evidence>
<dbReference type="PANTHER" id="PTHR47780">
    <property type="entry name" value="PROTEIN SET DOMAIN GROUP 41"/>
    <property type="match status" value="1"/>
</dbReference>
<evidence type="ECO:0000259" key="2">
    <source>
        <dbReference type="PROSITE" id="PS50280"/>
    </source>
</evidence>
<feature type="domain" description="SET" evidence="2">
    <location>
        <begin position="180"/>
        <end position="358"/>
    </location>
</feature>
<feature type="compositionally biased region" description="Polar residues" evidence="1">
    <location>
        <begin position="945"/>
        <end position="981"/>
    </location>
</feature>
<feature type="non-terminal residue" evidence="3">
    <location>
        <position position="1122"/>
    </location>
</feature>
<accession>A0A5J9TTI2</accession>
<feature type="compositionally biased region" description="Polar residues" evidence="1">
    <location>
        <begin position="813"/>
        <end position="856"/>
    </location>
</feature>